<dbReference type="Proteomes" id="UP000246740">
    <property type="component" value="Unassembled WGS sequence"/>
</dbReference>
<evidence type="ECO:0000313" key="2">
    <source>
        <dbReference type="Proteomes" id="UP000246740"/>
    </source>
</evidence>
<proteinExistence type="predicted"/>
<keyword evidence="2" id="KW-1185">Reference proteome</keyword>
<sequence>MTAKETDVDARRQAEMQTVVRGQIDLHSPLHQARRSRRQGLWKGQLCVCLGEIPAFPLVMLWLLQPHHVGSSLTQSALSPHKSSKRHGTVRHCHCHCRILAYLQKTSSALRCQQPPALFISFVLRCRNSDEARIAFSGALSHPERYAYVWGHVWQRALSQESEGEPVLTSTRR</sequence>
<gene>
    <name evidence="1" type="ORF">BCV70DRAFT_126082</name>
</gene>
<dbReference type="EMBL" id="KZ819196">
    <property type="protein sequence ID" value="PWY99196.1"/>
    <property type="molecule type" value="Genomic_DNA"/>
</dbReference>
<dbReference type="AlphaFoldDB" id="A0A317XLL3"/>
<evidence type="ECO:0000313" key="1">
    <source>
        <dbReference type="EMBL" id="PWY99196.1"/>
    </source>
</evidence>
<accession>A0A317XLL3</accession>
<dbReference type="InParanoid" id="A0A317XLL3"/>
<name>A0A317XLL3_9BASI</name>
<organism evidence="1 2">
    <name type="scientific">Testicularia cyperi</name>
    <dbReference type="NCBI Taxonomy" id="1882483"/>
    <lineage>
        <taxon>Eukaryota</taxon>
        <taxon>Fungi</taxon>
        <taxon>Dikarya</taxon>
        <taxon>Basidiomycota</taxon>
        <taxon>Ustilaginomycotina</taxon>
        <taxon>Ustilaginomycetes</taxon>
        <taxon>Ustilaginales</taxon>
        <taxon>Anthracoideaceae</taxon>
        <taxon>Testicularia</taxon>
    </lineage>
</organism>
<reference evidence="1 2" key="1">
    <citation type="journal article" date="2018" name="Mol. Biol. Evol.">
        <title>Broad Genomic Sampling Reveals a Smut Pathogenic Ancestry of the Fungal Clade Ustilaginomycotina.</title>
        <authorList>
            <person name="Kijpornyongpan T."/>
            <person name="Mondo S.J."/>
            <person name="Barry K."/>
            <person name="Sandor L."/>
            <person name="Lee J."/>
            <person name="Lipzen A."/>
            <person name="Pangilinan J."/>
            <person name="LaButti K."/>
            <person name="Hainaut M."/>
            <person name="Henrissat B."/>
            <person name="Grigoriev I.V."/>
            <person name="Spatafora J.W."/>
            <person name="Aime M.C."/>
        </authorList>
    </citation>
    <scope>NUCLEOTIDE SEQUENCE [LARGE SCALE GENOMIC DNA]</scope>
    <source>
        <strain evidence="1 2">MCA 3645</strain>
    </source>
</reference>
<protein>
    <submittedName>
        <fullName evidence="1">Uncharacterized protein</fullName>
    </submittedName>
</protein>